<evidence type="ECO:0000313" key="2">
    <source>
        <dbReference type="Proteomes" id="UP000504606"/>
    </source>
</evidence>
<gene>
    <name evidence="3" type="primary">LOC127749396</name>
</gene>
<feature type="compositionally biased region" description="Basic and acidic residues" evidence="1">
    <location>
        <begin position="47"/>
        <end position="63"/>
    </location>
</feature>
<evidence type="ECO:0000313" key="3">
    <source>
        <dbReference type="RefSeq" id="XP_052123369.1"/>
    </source>
</evidence>
<feature type="compositionally biased region" description="Basic and acidic residues" evidence="1">
    <location>
        <begin position="131"/>
        <end position="141"/>
    </location>
</feature>
<dbReference type="AlphaFoldDB" id="A0A9C6U5H6"/>
<keyword evidence="2" id="KW-1185">Reference proteome</keyword>
<protein>
    <submittedName>
        <fullName evidence="3">Uncharacterized protein LOC127749396</fullName>
    </submittedName>
</protein>
<organism evidence="2 3">
    <name type="scientific">Frankliniella occidentalis</name>
    <name type="common">Western flower thrips</name>
    <name type="synonym">Euthrips occidentalis</name>
    <dbReference type="NCBI Taxonomy" id="133901"/>
    <lineage>
        <taxon>Eukaryota</taxon>
        <taxon>Metazoa</taxon>
        <taxon>Ecdysozoa</taxon>
        <taxon>Arthropoda</taxon>
        <taxon>Hexapoda</taxon>
        <taxon>Insecta</taxon>
        <taxon>Pterygota</taxon>
        <taxon>Neoptera</taxon>
        <taxon>Paraneoptera</taxon>
        <taxon>Thysanoptera</taxon>
        <taxon>Terebrantia</taxon>
        <taxon>Thripoidea</taxon>
        <taxon>Thripidae</taxon>
        <taxon>Frankliniella</taxon>
    </lineage>
</organism>
<proteinExistence type="predicted"/>
<feature type="compositionally biased region" description="Polar residues" evidence="1">
    <location>
        <begin position="103"/>
        <end position="130"/>
    </location>
</feature>
<sequence length="147" mass="16172">MRLQVSSSPKIKKPQKPCADTRAKPDSATSTPCQSRRVVPSRNARAAAEKLIQHSLKEKDKPTSDVSDGGESMSFNGEDESSSSGSEDSSEKSDKEQKRKSPINRTSPKSANSNNRQELPQGNNEQNTSKTENKQQSERKHINTSTQ</sequence>
<feature type="region of interest" description="Disordered" evidence="1">
    <location>
        <begin position="1"/>
        <end position="147"/>
    </location>
</feature>
<feature type="compositionally biased region" description="Basic and acidic residues" evidence="1">
    <location>
        <begin position="89"/>
        <end position="99"/>
    </location>
</feature>
<accession>A0A9C6U5H6</accession>
<dbReference type="Proteomes" id="UP000504606">
    <property type="component" value="Unplaced"/>
</dbReference>
<dbReference type="GeneID" id="127749396"/>
<reference evidence="3" key="1">
    <citation type="submission" date="2025-08" db="UniProtKB">
        <authorList>
            <consortium name="RefSeq"/>
        </authorList>
    </citation>
    <scope>IDENTIFICATION</scope>
    <source>
        <tissue evidence="3">Whole organism</tissue>
    </source>
</reference>
<name>A0A9C6U5H6_FRAOC</name>
<dbReference type="KEGG" id="foc:127749396"/>
<dbReference type="RefSeq" id="XP_052123369.1">
    <property type="nucleotide sequence ID" value="XM_052267409.1"/>
</dbReference>
<evidence type="ECO:0000256" key="1">
    <source>
        <dbReference type="SAM" id="MobiDB-lite"/>
    </source>
</evidence>